<sequence length="78" mass="8877">MGDIGMVEIIGMLFVKEVCVIRDQDLERDQDVWVSKTDIRLSEREYSKDEDTKIFAICGLALEAMHNTQNVPSCRVTA</sequence>
<keyword evidence="2" id="KW-1185">Reference proteome</keyword>
<reference evidence="1 2" key="1">
    <citation type="submission" date="2017-12" db="EMBL/GenBank/DDBJ databases">
        <title>Comparative genomics of Botrytis spp.</title>
        <authorList>
            <person name="Valero-Jimenez C.A."/>
            <person name="Tapia P."/>
            <person name="Veloso J."/>
            <person name="Silva-Moreno E."/>
            <person name="Staats M."/>
            <person name="Valdes J.H."/>
            <person name="Van Kan J.A.L."/>
        </authorList>
    </citation>
    <scope>NUCLEOTIDE SEQUENCE [LARGE SCALE GENOMIC DNA]</scope>
    <source>
        <strain evidence="1 2">MUCL11595</strain>
    </source>
</reference>
<evidence type="ECO:0000313" key="2">
    <source>
        <dbReference type="Proteomes" id="UP000297527"/>
    </source>
</evidence>
<gene>
    <name evidence="1" type="ORF">BCON_0034g00320</name>
</gene>
<proteinExistence type="predicted"/>
<organism evidence="1 2">
    <name type="scientific">Botryotinia convoluta</name>
    <dbReference type="NCBI Taxonomy" id="54673"/>
    <lineage>
        <taxon>Eukaryota</taxon>
        <taxon>Fungi</taxon>
        <taxon>Dikarya</taxon>
        <taxon>Ascomycota</taxon>
        <taxon>Pezizomycotina</taxon>
        <taxon>Leotiomycetes</taxon>
        <taxon>Helotiales</taxon>
        <taxon>Sclerotiniaceae</taxon>
        <taxon>Botryotinia</taxon>
    </lineage>
</organism>
<dbReference type="Proteomes" id="UP000297527">
    <property type="component" value="Unassembled WGS sequence"/>
</dbReference>
<protein>
    <submittedName>
        <fullName evidence="1">Uncharacterized protein</fullName>
    </submittedName>
</protein>
<accession>A0A4Z1IGW9</accession>
<dbReference type="EMBL" id="PQXN01000034">
    <property type="protein sequence ID" value="TGO60596.1"/>
    <property type="molecule type" value="Genomic_DNA"/>
</dbReference>
<comment type="caution">
    <text evidence="1">The sequence shown here is derived from an EMBL/GenBank/DDBJ whole genome shotgun (WGS) entry which is preliminary data.</text>
</comment>
<dbReference type="AlphaFoldDB" id="A0A4Z1IGW9"/>
<name>A0A4Z1IGW9_9HELO</name>
<evidence type="ECO:0000313" key="1">
    <source>
        <dbReference type="EMBL" id="TGO60596.1"/>
    </source>
</evidence>